<feature type="compositionally biased region" description="Basic residues" evidence="1">
    <location>
        <begin position="779"/>
        <end position="789"/>
    </location>
</feature>
<dbReference type="Proteomes" id="UP000054928">
    <property type="component" value="Unassembled WGS sequence"/>
</dbReference>
<accession>A0A0N7L4B5</accession>
<dbReference type="InterPro" id="IPR048840">
    <property type="entry name" value="PolA_pol_NTPase"/>
</dbReference>
<dbReference type="Pfam" id="PF20750">
    <property type="entry name" value="PAP_NTPase"/>
    <property type="match status" value="1"/>
</dbReference>
<dbReference type="Gene3D" id="3.30.460.10">
    <property type="entry name" value="Beta Polymerase, domain 2"/>
    <property type="match status" value="1"/>
</dbReference>
<dbReference type="PANTHER" id="PTHR10682:SF10">
    <property type="entry name" value="POLYNUCLEOTIDE ADENYLYLTRANSFERASE"/>
    <property type="match status" value="1"/>
</dbReference>
<dbReference type="GO" id="GO:0005634">
    <property type="term" value="C:nucleus"/>
    <property type="evidence" value="ECO:0007669"/>
    <property type="project" value="TreeGrafter"/>
</dbReference>
<evidence type="ECO:0000313" key="4">
    <source>
        <dbReference type="Proteomes" id="UP000054928"/>
    </source>
</evidence>
<dbReference type="GeneID" id="36403353"/>
<dbReference type="GO" id="GO:1990817">
    <property type="term" value="F:poly(A) RNA polymerase activity"/>
    <property type="evidence" value="ECO:0007669"/>
    <property type="project" value="TreeGrafter"/>
</dbReference>
<evidence type="ECO:0000256" key="1">
    <source>
        <dbReference type="SAM" id="MobiDB-lite"/>
    </source>
</evidence>
<organism evidence="3 4">
    <name type="scientific">Plasmopara halstedii</name>
    <name type="common">Downy mildew of sunflower</name>
    <dbReference type="NCBI Taxonomy" id="4781"/>
    <lineage>
        <taxon>Eukaryota</taxon>
        <taxon>Sar</taxon>
        <taxon>Stramenopiles</taxon>
        <taxon>Oomycota</taxon>
        <taxon>Peronosporomycetes</taxon>
        <taxon>Peronosporales</taxon>
        <taxon>Peronosporaceae</taxon>
        <taxon>Plasmopara</taxon>
    </lineage>
</organism>
<dbReference type="OrthoDB" id="124047at2759"/>
<dbReference type="STRING" id="4781.A0A0N7L4B5"/>
<evidence type="ECO:0000259" key="2">
    <source>
        <dbReference type="Pfam" id="PF20750"/>
    </source>
</evidence>
<name>A0A0N7L4B5_PLAHL</name>
<protein>
    <submittedName>
        <fullName evidence="3">Poly polymerase</fullName>
    </submittedName>
</protein>
<evidence type="ECO:0000313" key="3">
    <source>
        <dbReference type="EMBL" id="CEG38211.1"/>
    </source>
</evidence>
<dbReference type="AlphaFoldDB" id="A0A0N7L4B5"/>
<keyword evidence="4" id="KW-1185">Reference proteome</keyword>
<reference evidence="4" key="1">
    <citation type="submission" date="2014-09" db="EMBL/GenBank/DDBJ databases">
        <authorList>
            <person name="Sharma Rahul"/>
            <person name="Thines Marco"/>
        </authorList>
    </citation>
    <scope>NUCLEOTIDE SEQUENCE [LARGE SCALE GENOMIC DNA]</scope>
</reference>
<feature type="region of interest" description="Disordered" evidence="1">
    <location>
        <begin position="764"/>
        <end position="789"/>
    </location>
</feature>
<dbReference type="PANTHER" id="PTHR10682">
    <property type="entry name" value="POLY A POLYMERASE"/>
    <property type="match status" value="1"/>
</dbReference>
<sequence>MQSSTFTVAPHVLEQAYKAIRKTPPEPKDLEQSAKLQSFMDEHFPTESAANITRRSLILAELRSIFRSWVKQICIERGVPEEMAADAGGQILVSGSYRLEVTEATEVITETIEVTDKPEVTTERTTTDTTVIVEEDDVVKDKKSKSKRHRKSKHLMDQKDVIVSCDKANRVGVDAKPLVALLNCDELFDDDIQTGEINTFTVGSIGNETTNTFDKDGAVIAKIKTDMFSTTKANSSKNIKTIRKTIPAVARSSGGKMRTIDVETMTRTNILSGDRHTEVKTDTSGFTGEVESTPSANTAKSNVKLISFSTDRKSNQDNAVDVTAKTEASCTTEDKEKFITFGGKLTSAIEVQTITVKSSSTAETSTTVKTDSHENAENNLDFITISAVVGTEGTKRSLYNSSVEERLALTATQRTGMGSALYNMKRRRLVKTWLPQFVSYVQRRGRSLSKTMPRKELLNFARDFCDLNFANFEDGFFTSGTYEEKRATWTIARSLSFHYPGVAVQQLGLGFGKFRRTLLIDEVCRTHKRSDGTPLIEVEFVLSALQVVPKKCAYYEDVLILENGEVLFHGTGESLITYFLELGFLCPPNVNVADYLLHLNETQQMYHQVTMIQGFNNQRQLRRSRMFSGLIKYSDDMVLITGCLGACNSSRTSTPVGSPLRNSSTIRLSTSYSPIRRQLKVRGSSQFGSLMHSSTGFMPPQMKITAYSNSNVDLNLSEYSGFASSLGAKVVRDVPKTTVSSQSASSDTGENFVDRDLSVLTTETEIPPVTVPAYPNRQSTKRGSRFSST</sequence>
<dbReference type="InterPro" id="IPR043519">
    <property type="entry name" value="NT_sf"/>
</dbReference>
<feature type="domain" description="Poly(A) polymerase nucleotidyltransferase" evidence="2">
    <location>
        <begin position="19"/>
        <end position="163"/>
    </location>
</feature>
<dbReference type="RefSeq" id="XP_024574580.1">
    <property type="nucleotide sequence ID" value="XM_024723622.1"/>
</dbReference>
<proteinExistence type="predicted"/>
<dbReference type="SUPFAM" id="SSF81301">
    <property type="entry name" value="Nucleotidyltransferase"/>
    <property type="match status" value="1"/>
</dbReference>
<dbReference type="EMBL" id="CCYD01000321">
    <property type="protein sequence ID" value="CEG38211.1"/>
    <property type="molecule type" value="Genomic_DNA"/>
</dbReference>